<organism evidence="1 2">
    <name type="scientific">Paxillus rubicundulus Ve08.2h10</name>
    <dbReference type="NCBI Taxonomy" id="930991"/>
    <lineage>
        <taxon>Eukaryota</taxon>
        <taxon>Fungi</taxon>
        <taxon>Dikarya</taxon>
        <taxon>Basidiomycota</taxon>
        <taxon>Agaricomycotina</taxon>
        <taxon>Agaricomycetes</taxon>
        <taxon>Agaricomycetidae</taxon>
        <taxon>Boletales</taxon>
        <taxon>Paxilineae</taxon>
        <taxon>Paxillaceae</taxon>
        <taxon>Paxillus</taxon>
    </lineage>
</organism>
<evidence type="ECO:0000313" key="2">
    <source>
        <dbReference type="Proteomes" id="UP000054538"/>
    </source>
</evidence>
<sequence length="85" mass="9501">MPALHTRDTTSQSLEMITGTIQPPSLAIISWMPPTFIFPFNKINSSSYSFPIRSFFKPDLWQLTLTPSQPMLVCTLSPVSLSALQ</sequence>
<reference evidence="1 2" key="1">
    <citation type="submission" date="2014-04" db="EMBL/GenBank/DDBJ databases">
        <authorList>
            <consortium name="DOE Joint Genome Institute"/>
            <person name="Kuo A."/>
            <person name="Kohler A."/>
            <person name="Jargeat P."/>
            <person name="Nagy L.G."/>
            <person name="Floudas D."/>
            <person name="Copeland A."/>
            <person name="Barry K.W."/>
            <person name="Cichocki N."/>
            <person name="Veneault-Fourrey C."/>
            <person name="LaButti K."/>
            <person name="Lindquist E.A."/>
            <person name="Lipzen A."/>
            <person name="Lundell T."/>
            <person name="Morin E."/>
            <person name="Murat C."/>
            <person name="Sun H."/>
            <person name="Tunlid A."/>
            <person name="Henrissat B."/>
            <person name="Grigoriev I.V."/>
            <person name="Hibbett D.S."/>
            <person name="Martin F."/>
            <person name="Nordberg H.P."/>
            <person name="Cantor M.N."/>
            <person name="Hua S.X."/>
        </authorList>
    </citation>
    <scope>NUCLEOTIDE SEQUENCE [LARGE SCALE GENOMIC DNA]</scope>
    <source>
        <strain evidence="1 2">Ve08.2h10</strain>
    </source>
</reference>
<accession>A0A0D0CH94</accession>
<proteinExistence type="predicted"/>
<dbReference type="AlphaFoldDB" id="A0A0D0CH94"/>
<dbReference type="Proteomes" id="UP000054538">
    <property type="component" value="Unassembled WGS sequence"/>
</dbReference>
<keyword evidence="2" id="KW-1185">Reference proteome</keyword>
<dbReference type="STRING" id="930991.A0A0D0CH94"/>
<dbReference type="InParanoid" id="A0A0D0CH94"/>
<dbReference type="OrthoDB" id="10582235at2759"/>
<gene>
    <name evidence="1" type="ORF">PAXRUDRAFT_19690</name>
</gene>
<dbReference type="HOGENOM" id="CLU_2528171_0_0_1"/>
<name>A0A0D0CH94_9AGAM</name>
<dbReference type="EMBL" id="KN828697">
    <property type="protein sequence ID" value="KIK74623.1"/>
    <property type="molecule type" value="Genomic_DNA"/>
</dbReference>
<protein>
    <submittedName>
        <fullName evidence="1">Uncharacterized protein</fullName>
    </submittedName>
</protein>
<reference evidence="2" key="2">
    <citation type="submission" date="2015-01" db="EMBL/GenBank/DDBJ databases">
        <title>Evolutionary Origins and Diversification of the Mycorrhizal Mutualists.</title>
        <authorList>
            <consortium name="DOE Joint Genome Institute"/>
            <consortium name="Mycorrhizal Genomics Consortium"/>
            <person name="Kohler A."/>
            <person name="Kuo A."/>
            <person name="Nagy L.G."/>
            <person name="Floudas D."/>
            <person name="Copeland A."/>
            <person name="Barry K.W."/>
            <person name="Cichocki N."/>
            <person name="Veneault-Fourrey C."/>
            <person name="LaButti K."/>
            <person name="Lindquist E.A."/>
            <person name="Lipzen A."/>
            <person name="Lundell T."/>
            <person name="Morin E."/>
            <person name="Murat C."/>
            <person name="Riley R."/>
            <person name="Ohm R."/>
            <person name="Sun H."/>
            <person name="Tunlid A."/>
            <person name="Henrissat B."/>
            <person name="Grigoriev I.V."/>
            <person name="Hibbett D.S."/>
            <person name="Martin F."/>
        </authorList>
    </citation>
    <scope>NUCLEOTIDE SEQUENCE [LARGE SCALE GENOMIC DNA]</scope>
    <source>
        <strain evidence="2">Ve08.2h10</strain>
    </source>
</reference>
<evidence type="ECO:0000313" key="1">
    <source>
        <dbReference type="EMBL" id="KIK74623.1"/>
    </source>
</evidence>